<dbReference type="EMBL" id="JADKMA010000160">
    <property type="protein sequence ID" value="MBO8195005.1"/>
    <property type="molecule type" value="Genomic_DNA"/>
</dbReference>
<evidence type="ECO:0008006" key="4">
    <source>
        <dbReference type="Google" id="ProtNLM"/>
    </source>
</evidence>
<evidence type="ECO:0000313" key="3">
    <source>
        <dbReference type="Proteomes" id="UP001519064"/>
    </source>
</evidence>
<gene>
    <name evidence="2" type="ORF">ITI46_25610</name>
</gene>
<reference evidence="2 3" key="1">
    <citation type="submission" date="2020-11" db="EMBL/GenBank/DDBJ databases">
        <title>Streptomyces spirodelae sp. nov., isolated from duckweed.</title>
        <authorList>
            <person name="Saimee Y."/>
            <person name="Duangmal K."/>
        </authorList>
    </citation>
    <scope>NUCLEOTIDE SEQUENCE [LARGE SCALE GENOMIC DNA]</scope>
    <source>
        <strain evidence="2 3">S16-07</strain>
    </source>
</reference>
<proteinExistence type="predicted"/>
<feature type="region of interest" description="Disordered" evidence="1">
    <location>
        <begin position="429"/>
        <end position="485"/>
    </location>
</feature>
<dbReference type="Proteomes" id="UP001519064">
    <property type="component" value="Unassembled WGS sequence"/>
</dbReference>
<comment type="caution">
    <text evidence="2">The sequence shown here is derived from an EMBL/GenBank/DDBJ whole genome shotgun (WGS) entry which is preliminary data.</text>
</comment>
<sequence length="742" mass="81440">MTITYDDIIHADFSSLETAAKSWDSMGKKFGTLGGHYRDHVRAAVDADSWQGAAAKVFGQWGRKTADEYDQAKGEAQGVAALFRLAHATLEAHKKAVKRVRDEARDAGMEVDSRGRCTMNLDKVEEKKGKKVADAYREDKRAQTVAEEKWNEAIKKAVRETQEADAALKAVFMADPNDPEKTIPNGFNGAIGDEAVKNSAKRAAKTYKAIRDGKTPSLKDLQEASMLARGFDDEPGFSRTLINSLGGPEGLIKTHNRLDDLAYADDKDHKKSYLSLDKGLAVNLASATKDPKTEFYKNFQTGMRRAGLEKYDMKLLTKDPGDAPGPGPARGYQSLVSLMQRGDDDYGKQFLTDTADAIRDAEDVDRGGDPDIWDLQGNFDRKEYAHFANDPYDKLLEVMSRQPEVATEYLDPEGDHGKDGNLSYLLGDRDWKNVDGGPVNPDGVDPDKETSSSRQGLAHALEAGATGEQPQDVKKPAPLHAAHTSAEARVMNRAIELLDPGQGGGAIHPNLQEPVANALADYAPDTHKSLYSADNIRDDLPVSGPEKDAQLSASPEKLIRVMRGVSESPDAYSKIYDAERAQIHQGIAELPEGLTTTNKDVVDQMRRAGAGMGTMEAIKEDIVGDKASEDLDKIQWKAKIKYHVIGGLVTPVKGGVGDPLQRWVDTWAWNDANEDSAAVRKALNERNTKLWLSSDFQIRSMVNQWATSSGYDDDDSSVSTLKAREAMGQRNDARREATQYLQ</sequence>
<organism evidence="2 3">
    <name type="scientific">Streptomyces oryzae</name>
    <dbReference type="NCBI Taxonomy" id="1434886"/>
    <lineage>
        <taxon>Bacteria</taxon>
        <taxon>Bacillati</taxon>
        <taxon>Actinomycetota</taxon>
        <taxon>Actinomycetes</taxon>
        <taxon>Kitasatosporales</taxon>
        <taxon>Streptomycetaceae</taxon>
        <taxon>Streptomyces</taxon>
    </lineage>
</organism>
<evidence type="ECO:0000313" key="2">
    <source>
        <dbReference type="EMBL" id="MBO8195005.1"/>
    </source>
</evidence>
<dbReference type="RefSeq" id="WP_209242217.1">
    <property type="nucleotide sequence ID" value="NZ_JADKMA010000160.1"/>
</dbReference>
<accession>A0ABS3XHW5</accession>
<name>A0ABS3XHW5_9ACTN</name>
<protein>
    <recommendedName>
        <fullName evidence="4">AG2 protein</fullName>
    </recommendedName>
</protein>
<evidence type="ECO:0000256" key="1">
    <source>
        <dbReference type="SAM" id="MobiDB-lite"/>
    </source>
</evidence>
<keyword evidence="3" id="KW-1185">Reference proteome</keyword>